<evidence type="ECO:0000256" key="1">
    <source>
        <dbReference type="ARBA" id="ARBA00023015"/>
    </source>
</evidence>
<dbReference type="GO" id="GO:0003677">
    <property type="term" value="F:DNA binding"/>
    <property type="evidence" value="ECO:0007669"/>
    <property type="project" value="UniProtKB-UniRule"/>
</dbReference>
<accession>A0A1T4JK36</accession>
<protein>
    <submittedName>
        <fullName evidence="6">Transcriptional regulator, TetR family</fullName>
    </submittedName>
</protein>
<comment type="caution">
    <text evidence="4">Lacks conserved residue(s) required for the propagation of feature annotation.</text>
</comment>
<dbReference type="SUPFAM" id="SSF48498">
    <property type="entry name" value="Tetracyclin repressor-like, C-terminal domain"/>
    <property type="match status" value="1"/>
</dbReference>
<dbReference type="InterPro" id="IPR036271">
    <property type="entry name" value="Tet_transcr_reg_TetR-rel_C_sf"/>
</dbReference>
<dbReference type="EMBL" id="FUWJ01000001">
    <property type="protein sequence ID" value="SJZ30516.1"/>
    <property type="molecule type" value="Genomic_DNA"/>
</dbReference>
<keyword evidence="7" id="KW-1185">Reference proteome</keyword>
<evidence type="ECO:0000259" key="5">
    <source>
        <dbReference type="PROSITE" id="PS50977"/>
    </source>
</evidence>
<dbReference type="InterPro" id="IPR001647">
    <property type="entry name" value="HTH_TetR"/>
</dbReference>
<proteinExistence type="predicted"/>
<organism evidence="6 7">
    <name type="scientific">Enhydrobacter aerosaccus</name>
    <dbReference type="NCBI Taxonomy" id="225324"/>
    <lineage>
        <taxon>Bacteria</taxon>
        <taxon>Pseudomonadati</taxon>
        <taxon>Pseudomonadota</taxon>
        <taxon>Alphaproteobacteria</taxon>
        <taxon>Hyphomicrobiales</taxon>
        <taxon>Enhydrobacter</taxon>
    </lineage>
</organism>
<dbReference type="STRING" id="225324.SAMN02745126_00033"/>
<dbReference type="SUPFAM" id="SSF46689">
    <property type="entry name" value="Homeodomain-like"/>
    <property type="match status" value="1"/>
</dbReference>
<dbReference type="InterPro" id="IPR009057">
    <property type="entry name" value="Homeodomain-like_sf"/>
</dbReference>
<dbReference type="AlphaFoldDB" id="A0A1T4JK36"/>
<dbReference type="InterPro" id="IPR011075">
    <property type="entry name" value="TetR_C"/>
</dbReference>
<dbReference type="Pfam" id="PF16859">
    <property type="entry name" value="TetR_C_11"/>
    <property type="match status" value="1"/>
</dbReference>
<dbReference type="Gene3D" id="1.10.10.60">
    <property type="entry name" value="Homeodomain-like"/>
    <property type="match status" value="1"/>
</dbReference>
<keyword evidence="3" id="KW-0804">Transcription</keyword>
<evidence type="ECO:0000313" key="7">
    <source>
        <dbReference type="Proteomes" id="UP000190092"/>
    </source>
</evidence>
<gene>
    <name evidence="6" type="ORF">SAMN02745126_00033</name>
</gene>
<dbReference type="PROSITE" id="PS50977">
    <property type="entry name" value="HTH_TETR_2"/>
    <property type="match status" value="1"/>
</dbReference>
<name>A0A1T4JK36_9HYPH</name>
<evidence type="ECO:0000256" key="4">
    <source>
        <dbReference type="PROSITE-ProRule" id="PRU00335"/>
    </source>
</evidence>
<evidence type="ECO:0000313" key="6">
    <source>
        <dbReference type="EMBL" id="SJZ30516.1"/>
    </source>
</evidence>
<dbReference type="Pfam" id="PF00440">
    <property type="entry name" value="TetR_N"/>
    <property type="match status" value="1"/>
</dbReference>
<reference evidence="7" key="1">
    <citation type="submission" date="2017-02" db="EMBL/GenBank/DDBJ databases">
        <authorList>
            <person name="Varghese N."/>
            <person name="Submissions S."/>
        </authorList>
    </citation>
    <scope>NUCLEOTIDE SEQUENCE [LARGE SCALE GENOMIC DNA]</scope>
    <source>
        <strain evidence="7">ATCC 27094</strain>
    </source>
</reference>
<evidence type="ECO:0000256" key="2">
    <source>
        <dbReference type="ARBA" id="ARBA00023125"/>
    </source>
</evidence>
<sequence length="163" mass="18751">MEGVAARAGVSKQSVYRRWSSRGDLLVDLYIGTSTDENPSFSGARFKDRFESYLRWSVQRLFDPARANILRALAMEGQADAAVRDALMTRIVQPRLAQGRELILHGQKHEEVRRDLDVDTALELLFGSVWFNLLITGNLIDPTWEKRTLKLFFRLTENSPKRR</sequence>
<keyword evidence="1" id="KW-0805">Transcription regulation</keyword>
<keyword evidence="2 4" id="KW-0238">DNA-binding</keyword>
<dbReference type="Gene3D" id="1.10.357.10">
    <property type="entry name" value="Tetracycline Repressor, domain 2"/>
    <property type="match status" value="1"/>
</dbReference>
<dbReference type="Proteomes" id="UP000190092">
    <property type="component" value="Unassembled WGS sequence"/>
</dbReference>
<feature type="domain" description="HTH tetR-type" evidence="5">
    <location>
        <begin position="1"/>
        <end position="37"/>
    </location>
</feature>
<evidence type="ECO:0000256" key="3">
    <source>
        <dbReference type="ARBA" id="ARBA00023163"/>
    </source>
</evidence>